<feature type="region of interest" description="Disordered" evidence="1">
    <location>
        <begin position="1"/>
        <end position="31"/>
    </location>
</feature>
<sequence>MENQKRKSDADDDTDNDATGQSNHSFSISIVGPHHNETYQRFKEDSLDLPVNGWAEMPEGQLQVDAVYGYIIALGVVLYSPGQDIKINERGLECECYSGTDIQIDERV</sequence>
<keyword evidence="3" id="KW-1185">Reference proteome</keyword>
<protein>
    <submittedName>
        <fullName evidence="2">Uncharacterized protein</fullName>
    </submittedName>
</protein>
<evidence type="ECO:0000313" key="2">
    <source>
        <dbReference type="EMBL" id="WAR19093.1"/>
    </source>
</evidence>
<organism evidence="2 3">
    <name type="scientific">Mya arenaria</name>
    <name type="common">Soft-shell clam</name>
    <dbReference type="NCBI Taxonomy" id="6604"/>
    <lineage>
        <taxon>Eukaryota</taxon>
        <taxon>Metazoa</taxon>
        <taxon>Spiralia</taxon>
        <taxon>Lophotrochozoa</taxon>
        <taxon>Mollusca</taxon>
        <taxon>Bivalvia</taxon>
        <taxon>Autobranchia</taxon>
        <taxon>Heteroconchia</taxon>
        <taxon>Euheterodonta</taxon>
        <taxon>Imparidentia</taxon>
        <taxon>Neoheterodontei</taxon>
        <taxon>Myida</taxon>
        <taxon>Myoidea</taxon>
        <taxon>Myidae</taxon>
        <taxon>Mya</taxon>
    </lineage>
</organism>
<accession>A0ABY7FAA1</accession>
<dbReference type="EMBL" id="CP111022">
    <property type="protein sequence ID" value="WAR19093.1"/>
    <property type="molecule type" value="Genomic_DNA"/>
</dbReference>
<evidence type="ECO:0000313" key="3">
    <source>
        <dbReference type="Proteomes" id="UP001164746"/>
    </source>
</evidence>
<evidence type="ECO:0000256" key="1">
    <source>
        <dbReference type="SAM" id="MobiDB-lite"/>
    </source>
</evidence>
<proteinExistence type="predicted"/>
<name>A0ABY7FAA1_MYAAR</name>
<reference evidence="2" key="1">
    <citation type="submission" date="2022-11" db="EMBL/GenBank/DDBJ databases">
        <title>Centuries of genome instability and evolution in soft-shell clam transmissible cancer (bioRxiv).</title>
        <authorList>
            <person name="Hart S.F.M."/>
            <person name="Yonemitsu M.A."/>
            <person name="Giersch R.M."/>
            <person name="Beal B.F."/>
            <person name="Arriagada G."/>
            <person name="Davis B.W."/>
            <person name="Ostrander E.A."/>
            <person name="Goff S.P."/>
            <person name="Metzger M.J."/>
        </authorList>
    </citation>
    <scope>NUCLEOTIDE SEQUENCE</scope>
    <source>
        <strain evidence="2">MELC-2E11</strain>
        <tissue evidence="2">Siphon/mantle</tissue>
    </source>
</reference>
<gene>
    <name evidence="2" type="ORF">MAR_000931</name>
</gene>
<dbReference type="Proteomes" id="UP001164746">
    <property type="component" value="Chromosome 11"/>
</dbReference>